<keyword evidence="2" id="KW-1185">Reference proteome</keyword>
<evidence type="ECO:0000313" key="2">
    <source>
        <dbReference type="Proteomes" id="UP000001548"/>
    </source>
</evidence>
<sequence>MISAPQTREVAGSSARTIFLKDRRDLEYQSQRRLLSGLDLSIKVSDAVDKANKVNNYSHKSNRSAGNDACPKPSDEEILFPPIPLYFGQESASQCLEALSQIRDILYTIVSDLSRSTTAPTRLRCFSRPRIEKLIESLFGIISSVSQSKQTQSCEVYRQQTEADLNLLYLAIINIYYLMELELYFVRAPDVDLFLLVLNQVVQVEDKYKALNVLVYETIIQLIANSISTKDISHKLVQQILNGFCPIIFEMCKNIPTGSIPATFIYRTNSFWFLSNAALVYTKKDTELDNPTYQTCLQLLPLVVEILLYLFNISTPLWFDEVQIRGLVEGTHESWIDHKNALKGLEPNLELFYLNKQLIYLAWAMTFFCDAENVRAREYICRNVYAHTHIMDVLLNAIYDLPITYAAGVVHILIKSLGSILNALSNEDLDVILSRNLLHAFLNVVTTLLDGDMEASNSSAMHVVAGIFWICSNLATTHAHVFICSDLVSYFILGLQSSILLFCRNSFLAIHNILYHLSLQDQSEFLDRHEDNLWNACASVVKRSMNMKWSHRNYILPHCIFIFATILAYDPSIYVEKFELVTEDLAELQCRDLLDDATSNEVSRLLLAYK</sequence>
<dbReference type="GeneID" id="5701086"/>
<dbReference type="EMBL" id="AACB03000004">
    <property type="protein sequence ID" value="KAE8302105.1"/>
    <property type="molecule type" value="Genomic_DNA"/>
</dbReference>
<dbReference type="InterPro" id="IPR016024">
    <property type="entry name" value="ARM-type_fold"/>
</dbReference>
<evidence type="ECO:0000313" key="1">
    <source>
        <dbReference type="EMBL" id="KAE8302105.1"/>
    </source>
</evidence>
<name>A8BAZ6_GIAIC</name>
<comment type="caution">
    <text evidence="1">The sequence shown here is derived from an EMBL/GenBank/DDBJ whole genome shotgun (WGS) entry which is preliminary data.</text>
</comment>
<accession>A8BAZ6</accession>
<dbReference type="HOGENOM" id="CLU_447954_0_0_1"/>
<dbReference type="SUPFAM" id="SSF48371">
    <property type="entry name" value="ARM repeat"/>
    <property type="match status" value="1"/>
</dbReference>
<dbReference type="KEGG" id="gla:GL50803_0010807"/>
<reference evidence="1 2" key="1">
    <citation type="journal article" date="2007" name="Science">
        <title>Genomic minimalism in the early diverging intestinal parasite Giardia lamblia.</title>
        <authorList>
            <person name="Morrison H.G."/>
            <person name="McArthur A.G."/>
            <person name="Gillin F.D."/>
            <person name="Aley S.B."/>
            <person name="Adam R.D."/>
            <person name="Olsen G.J."/>
            <person name="Best A.A."/>
            <person name="Cande W.Z."/>
            <person name="Chen F."/>
            <person name="Cipriano M.J."/>
            <person name="Davids B.J."/>
            <person name="Dawson S.C."/>
            <person name="Elmendorf H.G."/>
            <person name="Hehl A.B."/>
            <person name="Holder M.E."/>
            <person name="Huse S.M."/>
            <person name="Kim U.U."/>
            <person name="Lasek-Nesselquist E."/>
            <person name="Manning G."/>
            <person name="Nigam A."/>
            <person name="Nixon J.E."/>
            <person name="Palm D."/>
            <person name="Passamaneck N.E."/>
            <person name="Prabhu A."/>
            <person name="Reich C.I."/>
            <person name="Reiner D.S."/>
            <person name="Samuelson J."/>
            <person name="Svard S.G."/>
            <person name="Sogin M.L."/>
        </authorList>
    </citation>
    <scope>NUCLEOTIDE SEQUENCE [LARGE SCALE GENOMIC DNA]</scope>
    <source>
        <strain evidence="1 2">WB C6</strain>
    </source>
</reference>
<dbReference type="RefSeq" id="XP_001708177.1">
    <property type="nucleotide sequence ID" value="XM_001708125.1"/>
</dbReference>
<gene>
    <name evidence="1" type="ORF">GL50803_0010807</name>
</gene>
<organism evidence="1 2">
    <name type="scientific">Giardia intestinalis (strain ATCC 50803 / WB clone C6)</name>
    <name type="common">Giardia lamblia</name>
    <dbReference type="NCBI Taxonomy" id="184922"/>
    <lineage>
        <taxon>Eukaryota</taxon>
        <taxon>Metamonada</taxon>
        <taxon>Diplomonadida</taxon>
        <taxon>Hexamitidae</taxon>
        <taxon>Giardiinae</taxon>
        <taxon>Giardia</taxon>
    </lineage>
</organism>
<dbReference type="VEuPathDB" id="GiardiaDB:GL50803_10807"/>
<dbReference type="AlphaFoldDB" id="A8BAZ6"/>
<dbReference type="Proteomes" id="UP000001548">
    <property type="component" value="Unassembled WGS sequence"/>
</dbReference>
<dbReference type="OMA" id="AGIFWIC"/>
<protein>
    <submittedName>
        <fullName evidence="1">Uncharacterized protein</fullName>
    </submittedName>
</protein>
<proteinExistence type="predicted"/>